<dbReference type="SMART" id="SM00065">
    <property type="entry name" value="GAF"/>
    <property type="match status" value="1"/>
</dbReference>
<dbReference type="AlphaFoldDB" id="A0A2T1GAK8"/>
<dbReference type="Pfam" id="PF13487">
    <property type="entry name" value="HD_5"/>
    <property type="match status" value="1"/>
</dbReference>
<comment type="caution">
    <text evidence="2">The sequence shown here is derived from an EMBL/GenBank/DDBJ whole genome shotgun (WGS) entry which is preliminary data.</text>
</comment>
<keyword evidence="2" id="KW-0378">Hydrolase</keyword>
<reference evidence="2 3" key="1">
    <citation type="submission" date="2018-03" db="EMBL/GenBank/DDBJ databases">
        <title>The ancient ancestry and fast evolution of plastids.</title>
        <authorList>
            <person name="Moore K.R."/>
            <person name="Magnabosco C."/>
            <person name="Momper L."/>
            <person name="Gold D.A."/>
            <person name="Bosak T."/>
            <person name="Fournier G.P."/>
        </authorList>
    </citation>
    <scope>NUCLEOTIDE SEQUENCE [LARGE SCALE GENOMIC DNA]</scope>
    <source>
        <strain evidence="2 3">CCALA 037</strain>
    </source>
</reference>
<evidence type="ECO:0000313" key="3">
    <source>
        <dbReference type="Proteomes" id="UP000238937"/>
    </source>
</evidence>
<dbReference type="Proteomes" id="UP000238937">
    <property type="component" value="Unassembled WGS sequence"/>
</dbReference>
<dbReference type="InterPro" id="IPR029016">
    <property type="entry name" value="GAF-like_dom_sf"/>
</dbReference>
<gene>
    <name evidence="2" type="ORF">C7B77_18550</name>
</gene>
<dbReference type="Pfam" id="PF01966">
    <property type="entry name" value="HD"/>
    <property type="match status" value="1"/>
</dbReference>
<sequence>MTSLDSFTSIAAERRTIEQLLSIGTALSDCLNLTELLDLILSKSREITCSDAGSVYSIDRTHGEPKLIFKAAQNDSRPHISFQSASLPLNLESLAGYVAITGESLNIPDAYALGSNVPYKFDRHFDLEFDYRTVSVLVIPMQNREGETIGVLQLIDRKLKADIQITPENALSVTQPYSEWEQQIIRSLASQAAISIERNHLLESIEELFAGFITASVQVIESRDPTTAGHSERVAKLSVRLSQEVNSVESGILAALRFNDRQIQEIRYAALLHDFGKISIPESIVQKGKKLYPHQLTELSHRFNLLRRTWELEFAEQKCAYLLNPPLTDRHQAGDNCLHCRHLQQLDLELQAKLDRLQSYWELLNKLNQPDVVLTIEFAEKLDTIVTDLQQLAQYTYRDLDGNLQPLLTPAEIEQLLIPRGSLTPAERLVVESHVSHTYDFLRKIPWTKHLQNVPKIAGSHHEKLDGSGYPRGLTAIDIPVQSQIMTIADIYDALTASDRPYKPRLSLDRTLAILHQEATAGKIESNLLELFEQRQVYSVLSDLNPV</sequence>
<dbReference type="InterPro" id="IPR003607">
    <property type="entry name" value="HD/PDEase_dom"/>
</dbReference>
<dbReference type="PANTHER" id="PTHR43155">
    <property type="entry name" value="CYCLIC DI-GMP PHOSPHODIESTERASE PA4108-RELATED"/>
    <property type="match status" value="1"/>
</dbReference>
<dbReference type="SUPFAM" id="SSF109604">
    <property type="entry name" value="HD-domain/PDEase-like"/>
    <property type="match status" value="2"/>
</dbReference>
<keyword evidence="3" id="KW-1185">Reference proteome</keyword>
<dbReference type="EMBL" id="PVWO01000269">
    <property type="protein sequence ID" value="PSB54312.1"/>
    <property type="molecule type" value="Genomic_DNA"/>
</dbReference>
<dbReference type="InterPro" id="IPR006674">
    <property type="entry name" value="HD_domain"/>
</dbReference>
<organism evidence="2 3">
    <name type="scientific">Chamaesiphon polymorphus CCALA 037</name>
    <dbReference type="NCBI Taxonomy" id="2107692"/>
    <lineage>
        <taxon>Bacteria</taxon>
        <taxon>Bacillati</taxon>
        <taxon>Cyanobacteriota</taxon>
        <taxon>Cyanophyceae</taxon>
        <taxon>Gomontiellales</taxon>
        <taxon>Chamaesiphonaceae</taxon>
        <taxon>Chamaesiphon</taxon>
    </lineage>
</organism>
<accession>A0A2T1GAK8</accession>
<dbReference type="Gene3D" id="1.10.3210.10">
    <property type="entry name" value="Hypothetical protein af1432"/>
    <property type="match status" value="2"/>
</dbReference>
<feature type="domain" description="HD-GYP" evidence="1">
    <location>
        <begin position="346"/>
        <end position="547"/>
    </location>
</feature>
<dbReference type="SMART" id="SM00471">
    <property type="entry name" value="HDc"/>
    <property type="match status" value="1"/>
</dbReference>
<dbReference type="SUPFAM" id="SSF55781">
    <property type="entry name" value="GAF domain-like"/>
    <property type="match status" value="1"/>
</dbReference>
<evidence type="ECO:0000313" key="2">
    <source>
        <dbReference type="EMBL" id="PSB54312.1"/>
    </source>
</evidence>
<dbReference type="Gene3D" id="3.30.450.40">
    <property type="match status" value="1"/>
</dbReference>
<dbReference type="CDD" id="cd00077">
    <property type="entry name" value="HDc"/>
    <property type="match status" value="2"/>
</dbReference>
<dbReference type="InterPro" id="IPR037522">
    <property type="entry name" value="HD_GYP_dom"/>
</dbReference>
<dbReference type="PROSITE" id="PS51832">
    <property type="entry name" value="HD_GYP"/>
    <property type="match status" value="1"/>
</dbReference>
<name>A0A2T1GAK8_9CYAN</name>
<dbReference type="Pfam" id="PF01590">
    <property type="entry name" value="GAF"/>
    <property type="match status" value="1"/>
</dbReference>
<protein>
    <submittedName>
        <fullName evidence="2">Phosphohydrolase</fullName>
    </submittedName>
</protein>
<dbReference type="OrthoDB" id="9759601at2"/>
<dbReference type="GO" id="GO:0016787">
    <property type="term" value="F:hydrolase activity"/>
    <property type="evidence" value="ECO:0007669"/>
    <property type="project" value="UniProtKB-KW"/>
</dbReference>
<proteinExistence type="predicted"/>
<evidence type="ECO:0000259" key="1">
    <source>
        <dbReference type="PROSITE" id="PS51832"/>
    </source>
</evidence>
<dbReference type="PANTHER" id="PTHR43155:SF2">
    <property type="entry name" value="CYCLIC DI-GMP PHOSPHODIESTERASE PA4108"/>
    <property type="match status" value="1"/>
</dbReference>
<dbReference type="InterPro" id="IPR003018">
    <property type="entry name" value="GAF"/>
</dbReference>